<comment type="caution">
    <text evidence="19">The sequence shown here is derived from an EMBL/GenBank/DDBJ whole genome shotgun (WGS) entry which is preliminary data.</text>
</comment>
<keyword evidence="11" id="KW-0325">Glycoprotein</keyword>
<keyword evidence="8" id="KW-0406">Ion transport</keyword>
<evidence type="ECO:0000259" key="18">
    <source>
        <dbReference type="SMART" id="SM00918"/>
    </source>
</evidence>
<evidence type="ECO:0000256" key="9">
    <source>
        <dbReference type="ARBA" id="ARBA00023136"/>
    </source>
</evidence>
<evidence type="ECO:0000256" key="3">
    <source>
        <dbReference type="ARBA" id="ARBA00022475"/>
    </source>
</evidence>
<dbReference type="AlphaFoldDB" id="A0AAE1LLK1"/>
<dbReference type="FunFam" id="3.40.190.10:FF:000178">
    <property type="entry name" value="Glutamate receptor subunit"/>
    <property type="match status" value="1"/>
</dbReference>
<evidence type="ECO:0000256" key="7">
    <source>
        <dbReference type="ARBA" id="ARBA00023018"/>
    </source>
</evidence>
<evidence type="ECO:0000256" key="1">
    <source>
        <dbReference type="ARBA" id="ARBA00008685"/>
    </source>
</evidence>
<evidence type="ECO:0000256" key="14">
    <source>
        <dbReference type="ARBA" id="ARBA00023303"/>
    </source>
</evidence>
<dbReference type="InterPro" id="IPR015683">
    <property type="entry name" value="Ionotropic_Glu_rcpt"/>
</dbReference>
<feature type="domain" description="Ionotropic glutamate receptor C-terminal" evidence="17">
    <location>
        <begin position="376"/>
        <end position="833"/>
    </location>
</feature>
<dbReference type="InterPro" id="IPR019594">
    <property type="entry name" value="Glu/Gly-bd"/>
</dbReference>
<evidence type="ECO:0000256" key="16">
    <source>
        <dbReference type="SAM" id="Phobius"/>
    </source>
</evidence>
<keyword evidence="13" id="KW-1071">Ligand-gated ion channel</keyword>
<dbReference type="Gene3D" id="3.40.50.2300">
    <property type="match status" value="2"/>
</dbReference>
<sequence length="948" mass="106051">MDKQILPHARLVPVVEMLSPVDSFSTGKRLCNITRQGVAAVFGPKSPETSGIVSSICETLEIPHFLTHWDTNPRPAKYQINIHPDPKSLSQALVALLDDMAWKTFTIIYENDEGLVRLQEVLKVHGPRDNPITVRQLGEGSDYRPLLKEIHNMSESRIVLDVSPEKIVDLFLQAKQVKMMGDYTSYMVTSLDAHTLDFSEVNSWITDKRNIANITGMRLVDPTSVEVQNAVQDWVFSERLRGNTINITPADVKTSAALTYDAVHVFARSLHLLNQTSPEVYEQPLRCDGVDTWEHGERIVSFIKAKYGSAEGAERGMTGLIALDPAAHHRRTNFTLTLVETNSNNARGIWNMTGIHLFRSVEEMERSEKQKLSKKLMRVVSRIGAPYLMKLDNWTEDSGNEGLEGYSMDLIEEIAKILNFKYEFYLVKDHKYGSLNPVTKQWDGIIKDLLDRKADLGICDLTITYDRERAVDFTMPFMNLGISILFAKPQEPAPNLFSFLSPLSLEVWIYMATAYVGVSLLLFVLARTSPYEWDNPHPCNPHPEELENTFTLINSMWFAMGSFLQQGCDFLPKQVYAVLKDAVRTVSLAARVAAGSAIVNSVSDPGGVAPLCRITPYEWSNPHPCNQDPIQLENTLNMGNSFWHNIGSLMQQGSDIAPQAVSTRMVAGMWWFFTLIMISSYTANLAAFLTVNRMDDTITSAKDLAQQNKIKYGCVDGGSTQAFFKNSNFSDYQRMWAAMESARPSVFPKTNAEGVERVLKSKRSYAYLMESSSIEYEVERHCELMQIGNHLDSKGYGIAMPMHSWYRTLISGAVLKLQESGKLAALKEKWWKQKHGGGRCQRENAVGDSSANELGLDNVGGVFVVLISGCAFAFLVAVVEFVLNTRKVAIEHKISPKEALLLELRFALRCRGTSKPVRGAGCESVPGSCSDRDSQSLVQLNSFKRLGG</sequence>
<dbReference type="InterPro" id="IPR001320">
    <property type="entry name" value="Iontro_rcpt_C"/>
</dbReference>
<evidence type="ECO:0000256" key="10">
    <source>
        <dbReference type="ARBA" id="ARBA00023170"/>
    </source>
</evidence>
<reference evidence="19" key="2">
    <citation type="journal article" date="2023" name="BMC Genomics">
        <title>Pest status, molecular evolution, and epigenetic factors derived from the genome assembly of Frankliniella fusca, a thysanopteran phytovirus vector.</title>
        <authorList>
            <person name="Catto M.A."/>
            <person name="Labadie P.E."/>
            <person name="Jacobson A.L."/>
            <person name="Kennedy G.G."/>
            <person name="Srinivasan R."/>
            <person name="Hunt B.G."/>
        </authorList>
    </citation>
    <scope>NUCLEOTIDE SEQUENCE</scope>
    <source>
        <strain evidence="19">PL_HMW_Pooled</strain>
    </source>
</reference>
<comment type="subcellular location">
    <subcellularLocation>
        <location evidence="15">Postsynaptic cell membrane</location>
        <topology evidence="15">Multi-pass membrane protein</topology>
    </subcellularLocation>
</comment>
<evidence type="ECO:0000313" key="19">
    <source>
        <dbReference type="EMBL" id="KAK3923044.1"/>
    </source>
</evidence>
<gene>
    <name evidence="19" type="ORF">KUF71_001703</name>
</gene>
<dbReference type="GO" id="GO:0015276">
    <property type="term" value="F:ligand-gated monoatomic ion channel activity"/>
    <property type="evidence" value="ECO:0007669"/>
    <property type="project" value="InterPro"/>
</dbReference>
<dbReference type="Pfam" id="PF00060">
    <property type="entry name" value="Lig_chan"/>
    <property type="match status" value="2"/>
</dbReference>
<keyword evidence="5" id="KW-0732">Signal</keyword>
<feature type="transmembrane region" description="Helical" evidence="16">
    <location>
        <begin position="507"/>
        <end position="526"/>
    </location>
</feature>
<dbReference type="SUPFAM" id="SSF53822">
    <property type="entry name" value="Periplasmic binding protein-like I"/>
    <property type="match status" value="1"/>
</dbReference>
<feature type="domain" description="Ionotropic glutamate receptor L-glutamate and glycine-binding" evidence="18">
    <location>
        <begin position="386"/>
        <end position="451"/>
    </location>
</feature>
<dbReference type="Pfam" id="PF01094">
    <property type="entry name" value="ANF_receptor"/>
    <property type="match status" value="1"/>
</dbReference>
<evidence type="ECO:0000256" key="2">
    <source>
        <dbReference type="ARBA" id="ARBA00022448"/>
    </source>
</evidence>
<evidence type="ECO:0000256" key="15">
    <source>
        <dbReference type="ARBA" id="ARBA00034104"/>
    </source>
</evidence>
<proteinExistence type="inferred from homology"/>
<protein>
    <submittedName>
        <fullName evidence="19">Glutamate receptor ionotropic, kainate 2</fullName>
    </submittedName>
</protein>
<dbReference type="GO" id="GO:0045211">
    <property type="term" value="C:postsynaptic membrane"/>
    <property type="evidence" value="ECO:0007669"/>
    <property type="project" value="UniProtKB-SubCell"/>
</dbReference>
<dbReference type="Pfam" id="PF10613">
    <property type="entry name" value="Lig_chan-Glu_bd"/>
    <property type="match status" value="1"/>
</dbReference>
<feature type="transmembrane region" description="Helical" evidence="16">
    <location>
        <begin position="670"/>
        <end position="691"/>
    </location>
</feature>
<dbReference type="PANTHER" id="PTHR18966">
    <property type="entry name" value="IONOTROPIC GLUTAMATE RECEPTOR"/>
    <property type="match status" value="1"/>
</dbReference>
<organism evidence="19 20">
    <name type="scientific">Frankliniella fusca</name>
    <dbReference type="NCBI Taxonomy" id="407009"/>
    <lineage>
        <taxon>Eukaryota</taxon>
        <taxon>Metazoa</taxon>
        <taxon>Ecdysozoa</taxon>
        <taxon>Arthropoda</taxon>
        <taxon>Hexapoda</taxon>
        <taxon>Insecta</taxon>
        <taxon>Pterygota</taxon>
        <taxon>Neoptera</taxon>
        <taxon>Paraneoptera</taxon>
        <taxon>Thysanoptera</taxon>
        <taxon>Terebrantia</taxon>
        <taxon>Thripoidea</taxon>
        <taxon>Thripidae</taxon>
        <taxon>Frankliniella</taxon>
    </lineage>
</organism>
<dbReference type="Proteomes" id="UP001219518">
    <property type="component" value="Unassembled WGS sequence"/>
</dbReference>
<dbReference type="InterPro" id="IPR001828">
    <property type="entry name" value="ANF_lig-bd_rcpt"/>
</dbReference>
<evidence type="ECO:0000256" key="8">
    <source>
        <dbReference type="ARBA" id="ARBA00023065"/>
    </source>
</evidence>
<evidence type="ECO:0000256" key="5">
    <source>
        <dbReference type="ARBA" id="ARBA00022729"/>
    </source>
</evidence>
<evidence type="ECO:0000256" key="12">
    <source>
        <dbReference type="ARBA" id="ARBA00023257"/>
    </source>
</evidence>
<keyword evidence="4 16" id="KW-0812">Transmembrane</keyword>
<name>A0AAE1LLK1_9NEOP</name>
<keyword evidence="10 19" id="KW-0675">Receptor</keyword>
<dbReference type="SUPFAM" id="SSF53850">
    <property type="entry name" value="Periplasmic binding protein-like II"/>
    <property type="match status" value="1"/>
</dbReference>
<evidence type="ECO:0000256" key="4">
    <source>
        <dbReference type="ARBA" id="ARBA00022692"/>
    </source>
</evidence>
<accession>A0AAE1LLK1</accession>
<dbReference type="FunFam" id="1.10.287.70:FF:000010">
    <property type="entry name" value="Putative glutamate receptor ionotropic kainate 1"/>
    <property type="match status" value="1"/>
</dbReference>
<dbReference type="EMBL" id="JAHWGI010001134">
    <property type="protein sequence ID" value="KAK3923044.1"/>
    <property type="molecule type" value="Genomic_DNA"/>
</dbReference>
<dbReference type="InterPro" id="IPR028082">
    <property type="entry name" value="Peripla_BP_I"/>
</dbReference>
<evidence type="ECO:0000256" key="6">
    <source>
        <dbReference type="ARBA" id="ARBA00022989"/>
    </source>
</evidence>
<feature type="transmembrane region" description="Helical" evidence="16">
    <location>
        <begin position="859"/>
        <end position="883"/>
    </location>
</feature>
<keyword evidence="20" id="KW-1185">Reference proteome</keyword>
<keyword evidence="12" id="KW-0628">Postsynaptic cell membrane</keyword>
<dbReference type="CDD" id="cd06382">
    <property type="entry name" value="PBP1_iGluR_Kainate"/>
    <property type="match status" value="1"/>
</dbReference>
<evidence type="ECO:0000259" key="17">
    <source>
        <dbReference type="SMART" id="SM00079"/>
    </source>
</evidence>
<keyword evidence="9 16" id="KW-0472">Membrane</keyword>
<dbReference type="Gene3D" id="3.40.190.10">
    <property type="entry name" value="Periplasmic binding protein-like II"/>
    <property type="match status" value="2"/>
</dbReference>
<keyword evidence="2" id="KW-0813">Transport</keyword>
<keyword evidence="7" id="KW-0770">Synapse</keyword>
<keyword evidence="6 16" id="KW-1133">Transmembrane helix</keyword>
<dbReference type="Gene3D" id="1.10.287.70">
    <property type="match status" value="1"/>
</dbReference>
<dbReference type="SMART" id="SM00079">
    <property type="entry name" value="PBPe"/>
    <property type="match status" value="1"/>
</dbReference>
<dbReference type="FunFam" id="3.40.190.10:FF:000060">
    <property type="entry name" value="Glutamate receptor ionotropic, kainate 1"/>
    <property type="match status" value="1"/>
</dbReference>
<keyword evidence="14" id="KW-0407">Ion channel</keyword>
<keyword evidence="3" id="KW-1003">Cell membrane</keyword>
<dbReference type="FunFam" id="1.10.287.70:FF:000134">
    <property type="entry name" value="Glutamate receptor, ionotropic kainate"/>
    <property type="match status" value="1"/>
</dbReference>
<evidence type="ECO:0000256" key="13">
    <source>
        <dbReference type="ARBA" id="ARBA00023286"/>
    </source>
</evidence>
<reference evidence="19" key="1">
    <citation type="submission" date="2021-07" db="EMBL/GenBank/DDBJ databases">
        <authorList>
            <person name="Catto M.A."/>
            <person name="Jacobson A."/>
            <person name="Kennedy G."/>
            <person name="Labadie P."/>
            <person name="Hunt B.G."/>
            <person name="Srinivasan R."/>
        </authorList>
    </citation>
    <scope>NUCLEOTIDE SEQUENCE</scope>
    <source>
        <strain evidence="19">PL_HMW_Pooled</strain>
        <tissue evidence="19">Head</tissue>
    </source>
</reference>
<dbReference type="SMART" id="SM00918">
    <property type="entry name" value="Lig_chan-Glu_bd"/>
    <property type="match status" value="1"/>
</dbReference>
<evidence type="ECO:0000256" key="11">
    <source>
        <dbReference type="ARBA" id="ARBA00023180"/>
    </source>
</evidence>
<evidence type="ECO:0000313" key="20">
    <source>
        <dbReference type="Proteomes" id="UP001219518"/>
    </source>
</evidence>
<comment type="similarity">
    <text evidence="1">Belongs to the glutamate-gated ion channel (TC 1.A.10.1) family.</text>
</comment>